<protein>
    <recommendedName>
        <fullName evidence="4">Leucyl/phenylalanyl-tRNA--protein transferase</fullName>
        <ecNumber evidence="4">2.3.2.6</ecNumber>
    </recommendedName>
    <alternativeName>
        <fullName evidence="4">L/F-transferase</fullName>
    </alternativeName>
    <alternativeName>
        <fullName evidence="4">Leucyltransferase</fullName>
    </alternativeName>
    <alternativeName>
        <fullName evidence="4">Phenyalanyltransferase</fullName>
    </alternativeName>
</protein>
<keyword evidence="2 4" id="KW-0808">Transferase</keyword>
<comment type="similarity">
    <text evidence="4">Belongs to the L/F-transferase family.</text>
</comment>
<dbReference type="HAMAP" id="MF_00688">
    <property type="entry name" value="Leu_Phe_trans"/>
    <property type="match status" value="1"/>
</dbReference>
<dbReference type="InterPro" id="IPR016181">
    <property type="entry name" value="Acyl_CoA_acyltransferase"/>
</dbReference>
<dbReference type="RefSeq" id="WP_223627376.1">
    <property type="nucleotide sequence ID" value="NZ_JAIQDJ010000001.1"/>
</dbReference>
<sequence length="250" mass="27459">MHRLPCLLDTAPDAPFPGPERALVEPDGLLAVGGDLSPTRFLNAYRSGIFPWFSDGEPILWWSPSQRAVFRTDGVLLSGKLRRRLRNSGWTLRADTAFMQVVAGCAAPRKEQGGTWITADMQRAYAQLHQLGIAHSIEVFAGERLVGGLFGLAFGHVFCGDSMYSAESGASSLALTGLAWRLHAWGWPLIDAQVPNAHTRHLGVEIWSRATYLAALANLREHPDQPGLWRERFGEWNATDVLPSPSHPSA</sequence>
<evidence type="ECO:0000313" key="6">
    <source>
        <dbReference type="Proteomes" id="UP001430290"/>
    </source>
</evidence>
<evidence type="ECO:0000313" key="5">
    <source>
        <dbReference type="EMBL" id="MBZ4185688.1"/>
    </source>
</evidence>
<comment type="catalytic activity">
    <reaction evidence="4">
        <text>L-phenylalanyl-tRNA(Phe) + an N-terminal L-alpha-aminoacyl-[protein] = an N-terminal L-phenylalanyl-L-alpha-aminoacyl-[protein] + tRNA(Phe)</text>
        <dbReference type="Rhea" id="RHEA:43632"/>
        <dbReference type="Rhea" id="RHEA-COMP:9668"/>
        <dbReference type="Rhea" id="RHEA-COMP:9699"/>
        <dbReference type="Rhea" id="RHEA-COMP:10636"/>
        <dbReference type="Rhea" id="RHEA-COMP:10637"/>
        <dbReference type="ChEBI" id="CHEBI:78442"/>
        <dbReference type="ChEBI" id="CHEBI:78531"/>
        <dbReference type="ChEBI" id="CHEBI:78597"/>
        <dbReference type="ChEBI" id="CHEBI:83561"/>
        <dbReference type="EC" id="2.3.2.6"/>
    </reaction>
</comment>
<comment type="function">
    <text evidence="4">Functions in the N-end rule pathway of protein degradation where it conjugates Leu, Phe and, less efficiently, Met from aminoacyl-tRNAs to the N-termini of proteins containing an N-terminal arginine or lysine.</text>
</comment>
<dbReference type="EC" id="2.3.2.6" evidence="4"/>
<dbReference type="InterPro" id="IPR042203">
    <property type="entry name" value="Leu/Phe-tRNA_Trfase_C"/>
</dbReference>
<dbReference type="Gene3D" id="3.40.630.70">
    <property type="entry name" value="Leucyl/phenylalanyl-tRNA-protein transferase, C-terminal domain"/>
    <property type="match status" value="1"/>
</dbReference>
<dbReference type="Pfam" id="PF03588">
    <property type="entry name" value="Leu_Phe_trans"/>
    <property type="match status" value="1"/>
</dbReference>
<dbReference type="EMBL" id="JAIQDJ010000001">
    <property type="protein sequence ID" value="MBZ4185688.1"/>
    <property type="molecule type" value="Genomic_DNA"/>
</dbReference>
<name>A0ABS7TCU9_9GAMM</name>
<keyword evidence="1 4" id="KW-0963">Cytoplasm</keyword>
<proteinExistence type="inferred from homology"/>
<comment type="catalytic activity">
    <reaction evidence="4">
        <text>N-terminal L-lysyl-[protein] + L-leucyl-tRNA(Leu) = N-terminal L-leucyl-L-lysyl-[protein] + tRNA(Leu) + H(+)</text>
        <dbReference type="Rhea" id="RHEA:12340"/>
        <dbReference type="Rhea" id="RHEA-COMP:9613"/>
        <dbReference type="Rhea" id="RHEA-COMP:9622"/>
        <dbReference type="Rhea" id="RHEA-COMP:12670"/>
        <dbReference type="Rhea" id="RHEA-COMP:12671"/>
        <dbReference type="ChEBI" id="CHEBI:15378"/>
        <dbReference type="ChEBI" id="CHEBI:65249"/>
        <dbReference type="ChEBI" id="CHEBI:78442"/>
        <dbReference type="ChEBI" id="CHEBI:78494"/>
        <dbReference type="ChEBI" id="CHEBI:133043"/>
        <dbReference type="EC" id="2.3.2.6"/>
    </reaction>
</comment>
<accession>A0ABS7TCU9</accession>
<dbReference type="GO" id="GO:0008914">
    <property type="term" value="F:leucyl-tRNA--protein transferase activity"/>
    <property type="evidence" value="ECO:0007669"/>
    <property type="project" value="UniProtKB-EC"/>
</dbReference>
<comment type="caution">
    <text evidence="5">The sequence shown here is derived from an EMBL/GenBank/DDBJ whole genome shotgun (WGS) entry which is preliminary data.</text>
</comment>
<dbReference type="InterPro" id="IPR042221">
    <property type="entry name" value="Leu/Phe-tRNA_Trfase_N"/>
</dbReference>
<keyword evidence="6" id="KW-1185">Reference proteome</keyword>
<evidence type="ECO:0000256" key="4">
    <source>
        <dbReference type="HAMAP-Rule" id="MF_00688"/>
    </source>
</evidence>
<reference evidence="5" key="1">
    <citation type="submission" date="2021-09" db="EMBL/GenBank/DDBJ databases">
        <authorList>
            <person name="Wu T."/>
            <person name="Guo S.Z."/>
        </authorList>
    </citation>
    <scope>NUCLEOTIDE SEQUENCE</scope>
    <source>
        <strain evidence="5">RSS-23</strain>
    </source>
</reference>
<dbReference type="Proteomes" id="UP001430290">
    <property type="component" value="Unassembled WGS sequence"/>
</dbReference>
<dbReference type="NCBIfam" id="TIGR00667">
    <property type="entry name" value="aat"/>
    <property type="match status" value="1"/>
</dbReference>
<organism evidence="5 6">
    <name type="scientific">Thermomonas beijingensis</name>
    <dbReference type="NCBI Taxonomy" id="2872701"/>
    <lineage>
        <taxon>Bacteria</taxon>
        <taxon>Pseudomonadati</taxon>
        <taxon>Pseudomonadota</taxon>
        <taxon>Gammaproteobacteria</taxon>
        <taxon>Lysobacterales</taxon>
        <taxon>Lysobacteraceae</taxon>
        <taxon>Thermomonas</taxon>
    </lineage>
</organism>
<evidence type="ECO:0000256" key="3">
    <source>
        <dbReference type="ARBA" id="ARBA00023315"/>
    </source>
</evidence>
<comment type="catalytic activity">
    <reaction evidence="4">
        <text>N-terminal L-arginyl-[protein] + L-leucyl-tRNA(Leu) = N-terminal L-leucyl-L-arginyl-[protein] + tRNA(Leu) + H(+)</text>
        <dbReference type="Rhea" id="RHEA:50416"/>
        <dbReference type="Rhea" id="RHEA-COMP:9613"/>
        <dbReference type="Rhea" id="RHEA-COMP:9622"/>
        <dbReference type="Rhea" id="RHEA-COMP:12672"/>
        <dbReference type="Rhea" id="RHEA-COMP:12673"/>
        <dbReference type="ChEBI" id="CHEBI:15378"/>
        <dbReference type="ChEBI" id="CHEBI:64719"/>
        <dbReference type="ChEBI" id="CHEBI:78442"/>
        <dbReference type="ChEBI" id="CHEBI:78494"/>
        <dbReference type="ChEBI" id="CHEBI:133044"/>
        <dbReference type="EC" id="2.3.2.6"/>
    </reaction>
</comment>
<dbReference type="PANTHER" id="PTHR30098:SF2">
    <property type="entry name" value="LEUCYL_PHENYLALANYL-TRNA--PROTEIN TRANSFERASE"/>
    <property type="match status" value="1"/>
</dbReference>
<gene>
    <name evidence="4 5" type="primary">aat</name>
    <name evidence="5" type="ORF">K7B09_05020</name>
</gene>
<dbReference type="Gene3D" id="3.30.70.3550">
    <property type="entry name" value="Leucyl/phenylalanyl-tRNA-protein transferase, N-terminal domain"/>
    <property type="match status" value="1"/>
</dbReference>
<comment type="subcellular location">
    <subcellularLocation>
        <location evidence="4">Cytoplasm</location>
    </subcellularLocation>
</comment>
<evidence type="ECO:0000256" key="1">
    <source>
        <dbReference type="ARBA" id="ARBA00022490"/>
    </source>
</evidence>
<keyword evidence="3 4" id="KW-0012">Acyltransferase</keyword>
<dbReference type="InterPro" id="IPR004616">
    <property type="entry name" value="Leu/Phe-tRNA_Trfase"/>
</dbReference>
<evidence type="ECO:0000256" key="2">
    <source>
        <dbReference type="ARBA" id="ARBA00022679"/>
    </source>
</evidence>
<dbReference type="PANTHER" id="PTHR30098">
    <property type="entry name" value="LEUCYL/PHENYLALANYL-TRNA--PROTEIN TRANSFERASE"/>
    <property type="match status" value="1"/>
</dbReference>
<dbReference type="SUPFAM" id="SSF55729">
    <property type="entry name" value="Acyl-CoA N-acyltransferases (Nat)"/>
    <property type="match status" value="1"/>
</dbReference>